<dbReference type="InterPro" id="IPR020019">
    <property type="entry name" value="AcTrfase_PglD-like"/>
</dbReference>
<dbReference type="SUPFAM" id="SSF51161">
    <property type="entry name" value="Trimeric LpxA-like enzymes"/>
    <property type="match status" value="1"/>
</dbReference>
<dbReference type="Pfam" id="PF00132">
    <property type="entry name" value="Hexapep"/>
    <property type="match status" value="1"/>
</dbReference>
<dbReference type="RefSeq" id="WP_318647326.1">
    <property type="nucleotide sequence ID" value="NZ_CP137852.1"/>
</dbReference>
<dbReference type="InterPro" id="IPR011004">
    <property type="entry name" value="Trimer_LpxA-like_sf"/>
</dbReference>
<keyword evidence="3" id="KW-1185">Reference proteome</keyword>
<gene>
    <name evidence="2" type="ORF">R9Z33_14680</name>
</gene>
<evidence type="ECO:0000313" key="2">
    <source>
        <dbReference type="EMBL" id="WPB83348.1"/>
    </source>
</evidence>
<dbReference type="InterPro" id="IPR001451">
    <property type="entry name" value="Hexapep"/>
</dbReference>
<sequence>MSAPEKRHDLVLVGDSAFAEVAHEYFTAFSPYRVVAFAVERAFLRRDSLCGLPVVPLEELPARYPPASHHAHVAVVYTQLNRLRARLVRQVAAAGYPLASFISPAAFVAPSARIGRHCFIFENNVVQSFTEIGENVVLWSGNHIGHHSRVGDNVFVSSHVVVSGFCEIGAHTFLGVNVAIGNNLRVAADNWIGQGVVISRDTEEGQMFRPPEQEAAKVGARRFFRVRDEPPA</sequence>
<evidence type="ECO:0000313" key="3">
    <source>
        <dbReference type="Proteomes" id="UP001305521"/>
    </source>
</evidence>
<protein>
    <submittedName>
        <fullName evidence="2">Acetyltransferase</fullName>
    </submittedName>
</protein>
<dbReference type="EMBL" id="CP137852">
    <property type="protein sequence ID" value="WPB83348.1"/>
    <property type="molecule type" value="Genomic_DNA"/>
</dbReference>
<dbReference type="Gene3D" id="2.160.10.10">
    <property type="entry name" value="Hexapeptide repeat proteins"/>
    <property type="match status" value="1"/>
</dbReference>
<dbReference type="PANTHER" id="PTHR43300:SF4">
    <property type="entry name" value="ACYL-[ACYL-CARRIER-PROTEIN]--UDP-N-ACETYLGLUCOSAMINE O-ACYLTRANSFERASE"/>
    <property type="match status" value="1"/>
</dbReference>
<dbReference type="PANTHER" id="PTHR43300">
    <property type="entry name" value="ACETYLTRANSFERASE"/>
    <property type="match status" value="1"/>
</dbReference>
<comment type="similarity">
    <text evidence="1">Belongs to the transferase hexapeptide repeat family.</text>
</comment>
<reference evidence="2 3" key="1">
    <citation type="submission" date="2023-11" db="EMBL/GenBank/DDBJ databases">
        <title>Arctic aerobic anoxygenic photoheterotroph Sediminicoccus rosea KRV36 adapts its photosynthesis to long days of polar summer.</title>
        <authorList>
            <person name="Tomasch J."/>
            <person name="Kopejtka K."/>
            <person name="Bily T."/>
            <person name="Gardiner A.T."/>
            <person name="Gardian Z."/>
            <person name="Shivaramu S."/>
            <person name="Koblizek M."/>
            <person name="Engelhardt F."/>
            <person name="Kaftan D."/>
        </authorList>
    </citation>
    <scope>NUCLEOTIDE SEQUENCE [LARGE SCALE GENOMIC DNA]</scope>
    <source>
        <strain evidence="2 3">R-30</strain>
    </source>
</reference>
<dbReference type="Proteomes" id="UP001305521">
    <property type="component" value="Chromosome"/>
</dbReference>
<proteinExistence type="inferred from homology"/>
<evidence type="ECO:0000256" key="1">
    <source>
        <dbReference type="ARBA" id="ARBA00007274"/>
    </source>
</evidence>
<organism evidence="2 3">
    <name type="scientific">Sediminicoccus rosea</name>
    <dbReference type="NCBI Taxonomy" id="1225128"/>
    <lineage>
        <taxon>Bacteria</taxon>
        <taxon>Pseudomonadati</taxon>
        <taxon>Pseudomonadota</taxon>
        <taxon>Alphaproteobacteria</taxon>
        <taxon>Acetobacterales</taxon>
        <taxon>Roseomonadaceae</taxon>
        <taxon>Sediminicoccus</taxon>
    </lineage>
</organism>
<dbReference type="InterPro" id="IPR050179">
    <property type="entry name" value="Trans_hexapeptide_repeat"/>
</dbReference>
<accession>A0ABZ0PD93</accession>
<dbReference type="CDD" id="cd03360">
    <property type="entry name" value="LbH_AT_putative"/>
    <property type="match status" value="1"/>
</dbReference>
<name>A0ABZ0PD93_9PROT</name>